<keyword evidence="2" id="KW-1185">Reference proteome</keyword>
<name>A0ABW5Y1Y6_9BACL</name>
<evidence type="ECO:0000313" key="2">
    <source>
        <dbReference type="Proteomes" id="UP001597568"/>
    </source>
</evidence>
<evidence type="ECO:0000313" key="1">
    <source>
        <dbReference type="EMBL" id="MFD2868786.1"/>
    </source>
</evidence>
<gene>
    <name evidence="1" type="ORF">ACFSY7_09745</name>
</gene>
<dbReference type="Proteomes" id="UP001597568">
    <property type="component" value="Unassembled WGS sequence"/>
</dbReference>
<protein>
    <submittedName>
        <fullName evidence="1">Uncharacterized protein</fullName>
    </submittedName>
</protein>
<sequence>MMMTTLYVTVMVLSYTTYLNTIENYRYLEQQRIEKRMFIMQQRNEEVVTVTDLQNKP</sequence>
<dbReference type="EMBL" id="JBHUOR010000045">
    <property type="protein sequence ID" value="MFD2868786.1"/>
    <property type="molecule type" value="Genomic_DNA"/>
</dbReference>
<accession>A0ABW5Y1Y6</accession>
<reference evidence="2" key="1">
    <citation type="journal article" date="2019" name="Int. J. Syst. Evol. Microbiol.">
        <title>The Global Catalogue of Microorganisms (GCM) 10K type strain sequencing project: providing services to taxonomists for standard genome sequencing and annotation.</title>
        <authorList>
            <consortium name="The Broad Institute Genomics Platform"/>
            <consortium name="The Broad Institute Genome Sequencing Center for Infectious Disease"/>
            <person name="Wu L."/>
            <person name="Ma J."/>
        </authorList>
    </citation>
    <scope>NUCLEOTIDE SEQUENCE [LARGE SCALE GENOMIC DNA]</scope>
    <source>
        <strain evidence="2">KCTC 33522</strain>
    </source>
</reference>
<organism evidence="1 2">
    <name type="scientific">Kurthia populi</name>
    <dbReference type="NCBI Taxonomy" id="1562132"/>
    <lineage>
        <taxon>Bacteria</taxon>
        <taxon>Bacillati</taxon>
        <taxon>Bacillota</taxon>
        <taxon>Bacilli</taxon>
        <taxon>Bacillales</taxon>
        <taxon>Caryophanaceae</taxon>
        <taxon>Kurthia</taxon>
    </lineage>
</organism>
<comment type="caution">
    <text evidence="1">The sequence shown here is derived from an EMBL/GenBank/DDBJ whole genome shotgun (WGS) entry which is preliminary data.</text>
</comment>
<proteinExistence type="predicted"/>